<accession>A0A7J6MT46</accession>
<name>A0A7J6MT46_PEROL</name>
<dbReference type="PANTHER" id="PTHR35179:SF2">
    <property type="entry name" value="START DOMAIN-CONTAINING PROTEIN"/>
    <property type="match status" value="1"/>
</dbReference>
<evidence type="ECO:0000313" key="2">
    <source>
        <dbReference type="Proteomes" id="UP000572268"/>
    </source>
</evidence>
<gene>
    <name evidence="1" type="ORF">FOL46_004223</name>
</gene>
<dbReference type="AlphaFoldDB" id="A0A7J6MT46"/>
<organism evidence="1 2">
    <name type="scientific">Perkinsus olseni</name>
    <name type="common">Perkinsus atlanticus</name>
    <dbReference type="NCBI Taxonomy" id="32597"/>
    <lineage>
        <taxon>Eukaryota</taxon>
        <taxon>Sar</taxon>
        <taxon>Alveolata</taxon>
        <taxon>Perkinsozoa</taxon>
        <taxon>Perkinsea</taxon>
        <taxon>Perkinsida</taxon>
        <taxon>Perkinsidae</taxon>
        <taxon>Perkinsus</taxon>
    </lineage>
</organism>
<evidence type="ECO:0000313" key="1">
    <source>
        <dbReference type="EMBL" id="KAF4674694.1"/>
    </source>
</evidence>
<dbReference type="PANTHER" id="PTHR35179">
    <property type="entry name" value="PROTEIN CBG02620"/>
    <property type="match status" value="1"/>
</dbReference>
<dbReference type="Proteomes" id="UP000572268">
    <property type="component" value="Unassembled WGS sequence"/>
</dbReference>
<protein>
    <submittedName>
        <fullName evidence="1">Uncharacterized protein</fullName>
    </submittedName>
</protein>
<proteinExistence type="predicted"/>
<comment type="caution">
    <text evidence="1">The sequence shown here is derived from an EMBL/GenBank/DDBJ whole genome shotgun (WGS) entry which is preliminary data.</text>
</comment>
<sequence>MPSTSTIRLDWVEPTLTDGPSDAKEIATYNWHPSSTTEVPRMVVPGLPPFLVDSRDPPKLEYDQGTFFCDENQYRQKESPTESLFQAVAICTPNFDWQAVDIVTDRNNLRKLMRALQPQWDSFDDQSFQVDLDVVGRTVVLTRVGPAESQVFGCGHSFEDQMTTPSPEGSFRRVVSLNLGRVALVVRSEIDAVDGGTWRSVSRKAEWSPKPGSRIEIKRGGGLKKGSECPEYWELKTKSLKKRFDWAGAYGQLCLGDVHNLLIARTKWTEVKSMESLTREQVGARGRFFDLFGRLEALLMSILETVRKPADGSHSRSYVVTWDGWEPVLEIKPQRASRAGTLSLTVESLEIIGPFDCVLFKLSNDFCVHGQSVLNVTYDGWEPVTVAYAYGQVVSPGEELDWATLSFPKFRVPPGMRGMITVHSFLVVSHRKAYIRQIRGHANASHKFGPFFGRLPPVLDEYRVLGTETVLGPDNLSWSPIP</sequence>
<reference evidence="1 2" key="1">
    <citation type="submission" date="2020-04" db="EMBL/GenBank/DDBJ databases">
        <title>Perkinsus olseni comparative genomics.</title>
        <authorList>
            <person name="Bogema D.R."/>
        </authorList>
    </citation>
    <scope>NUCLEOTIDE SEQUENCE [LARGE SCALE GENOMIC DNA]</scope>
    <source>
        <strain evidence="1">ATCC PRA-31</strain>
    </source>
</reference>
<dbReference type="EMBL" id="JABANN010000026">
    <property type="protein sequence ID" value="KAF4674694.1"/>
    <property type="molecule type" value="Genomic_DNA"/>
</dbReference>